<reference evidence="7 8" key="1">
    <citation type="journal article" date="2011" name="J. Bacteriol.">
        <title>Genome sequence of Haloplasma contractile, an unusual contractile bacterium from a deep-sea anoxic brine lake.</title>
        <authorList>
            <person name="Antunes A."/>
            <person name="Alam I."/>
            <person name="El Dorry H."/>
            <person name="Siam R."/>
            <person name="Robertson A."/>
            <person name="Bajic V.B."/>
            <person name="Stingl U."/>
        </authorList>
    </citation>
    <scope>NUCLEOTIDE SEQUENCE [LARGE SCALE GENOMIC DNA]</scope>
    <source>
        <strain evidence="7 8">SSD-17B</strain>
    </source>
</reference>
<dbReference type="NCBIfam" id="NF040570">
    <property type="entry name" value="guided_TnpB"/>
    <property type="match status" value="1"/>
</dbReference>
<dbReference type="GO" id="GO:0003677">
    <property type="term" value="F:DNA binding"/>
    <property type="evidence" value="ECO:0007669"/>
    <property type="project" value="UniProtKB-KW"/>
</dbReference>
<gene>
    <name evidence="7" type="ORF">HLPCO_001833</name>
</gene>
<keyword evidence="4" id="KW-0233">DNA recombination</keyword>
<dbReference type="Proteomes" id="UP000005707">
    <property type="component" value="Unassembled WGS sequence"/>
</dbReference>
<evidence type="ECO:0000256" key="2">
    <source>
        <dbReference type="ARBA" id="ARBA00022578"/>
    </source>
</evidence>
<keyword evidence="2" id="KW-0815">Transposition</keyword>
<proteinExistence type="inferred from homology"/>
<evidence type="ECO:0000313" key="7">
    <source>
        <dbReference type="EMBL" id="ERJ12306.1"/>
    </source>
</evidence>
<evidence type="ECO:0000256" key="4">
    <source>
        <dbReference type="ARBA" id="ARBA00023172"/>
    </source>
</evidence>
<keyword evidence="8" id="KW-1185">Reference proteome</keyword>
<dbReference type="GO" id="GO:0006310">
    <property type="term" value="P:DNA recombination"/>
    <property type="evidence" value="ECO:0007669"/>
    <property type="project" value="UniProtKB-KW"/>
</dbReference>
<dbReference type="GO" id="GO:0032196">
    <property type="term" value="P:transposition"/>
    <property type="evidence" value="ECO:0007669"/>
    <property type="project" value="UniProtKB-KW"/>
</dbReference>
<evidence type="ECO:0000259" key="5">
    <source>
        <dbReference type="Pfam" id="PF01385"/>
    </source>
</evidence>
<feature type="domain" description="Cas12f1-like TNB" evidence="6">
    <location>
        <begin position="349"/>
        <end position="420"/>
    </location>
</feature>
<feature type="domain" description="Probable transposase IS891/IS1136/IS1341" evidence="5">
    <location>
        <begin position="216"/>
        <end position="329"/>
    </location>
</feature>
<evidence type="ECO:0000313" key="8">
    <source>
        <dbReference type="Proteomes" id="UP000005707"/>
    </source>
</evidence>
<evidence type="ECO:0000256" key="3">
    <source>
        <dbReference type="ARBA" id="ARBA00023125"/>
    </source>
</evidence>
<dbReference type="Pfam" id="PF07282">
    <property type="entry name" value="Cas12f1-like_TNB"/>
    <property type="match status" value="1"/>
</dbReference>
<evidence type="ECO:0000256" key="1">
    <source>
        <dbReference type="ARBA" id="ARBA00008761"/>
    </source>
</evidence>
<organism evidence="7 8">
    <name type="scientific">Haloplasma contractile SSD-17B</name>
    <dbReference type="NCBI Taxonomy" id="1033810"/>
    <lineage>
        <taxon>Bacteria</taxon>
        <taxon>Bacillati</taxon>
        <taxon>Mycoplasmatota</taxon>
        <taxon>Mollicutes</taxon>
        <taxon>Haloplasmatales</taxon>
        <taxon>Haloplasmataceae</taxon>
        <taxon>Haloplasma</taxon>
    </lineage>
</organism>
<accession>U2EBY0</accession>
<comment type="similarity">
    <text evidence="1">In the C-terminal section; belongs to the transposase 35 family.</text>
</comment>
<dbReference type="NCBIfam" id="TIGR01766">
    <property type="entry name" value="IS200/IS605 family accessory protein TnpB-like domain"/>
    <property type="match status" value="1"/>
</dbReference>
<dbReference type="Pfam" id="PF01385">
    <property type="entry name" value="OrfB_IS605"/>
    <property type="match status" value="1"/>
</dbReference>
<dbReference type="InterPro" id="IPR001959">
    <property type="entry name" value="Transposase"/>
</dbReference>
<dbReference type="InterPro" id="IPR010095">
    <property type="entry name" value="Cas12f1-like_TNB"/>
</dbReference>
<dbReference type="eggNOG" id="COG0675">
    <property type="taxonomic scope" value="Bacteria"/>
</dbReference>
<name>U2EBY0_9MOLU</name>
<dbReference type="EMBL" id="AFNU02000005">
    <property type="protein sequence ID" value="ERJ12306.1"/>
    <property type="molecule type" value="Genomic_DNA"/>
</dbReference>
<protein>
    <submittedName>
        <fullName evidence="7">Transposase family protein</fullName>
    </submittedName>
</protein>
<dbReference type="InParanoid" id="U2EBY0"/>
<comment type="caution">
    <text evidence="7">The sequence shown here is derived from an EMBL/GenBank/DDBJ whole genome shotgun (WGS) entry which is preliminary data.</text>
</comment>
<sequence length="450" mass="52645">MYLTTINNLKPNKKESNYLKSQFKVATELHDDMMIDLFRSIHSYEQKLMDGLTKHFTMAYRNPLSKSPMKYIISDVTKKFQTYFHNVKQEPSCKPPNLNVYELNTLISKNFRFDTNSDKQLTPEALTYVENLKDNAFIKPPLCLKPNKKSAQLVFNKSYFTIFKQTIYFSNEADVFHNPLPFKVPLPFHLTFRDIHQIRISLELNQFKVYFLYNINLEHKSSEVDNNNFLAIDIGLKNFCTMVNNVNNQAIIIDGKPIKAYYHNFNYKVRNYKKKLKRLHQDTSTKKLANLYNKRKAFTTNYLHQVSSYIIKYCKKNNIKKIIFGYNKGMKEQLYKTTSKKGIFFQIPYSKLVNYLSYKCKLNHIEFIIQEESYTSKCDSLALEPLNFKKDYKGERVTRGLYKSSTGKLINADVNAAINIARKAIGKSLDPWVKELASSGVMSMPLRISV</sequence>
<keyword evidence="3" id="KW-0238">DNA-binding</keyword>
<evidence type="ECO:0000259" key="6">
    <source>
        <dbReference type="Pfam" id="PF07282"/>
    </source>
</evidence>
<dbReference type="AlphaFoldDB" id="U2EBY0"/>
<dbReference type="STRING" id="1033810.HLPCO_001833"/>
<reference evidence="7 8" key="2">
    <citation type="journal article" date="2013" name="PLoS ONE">
        <title>INDIGO - INtegrated Data Warehouse of MIcrobial GenOmes with Examples from the Red Sea Extremophiles.</title>
        <authorList>
            <person name="Alam I."/>
            <person name="Antunes A."/>
            <person name="Kamau A.A."/>
            <person name="Ba Alawi W."/>
            <person name="Kalkatawi M."/>
            <person name="Stingl U."/>
            <person name="Bajic V.B."/>
        </authorList>
    </citation>
    <scope>NUCLEOTIDE SEQUENCE [LARGE SCALE GENOMIC DNA]</scope>
    <source>
        <strain evidence="7 8">SSD-17B</strain>
    </source>
</reference>